<dbReference type="SUPFAM" id="SSF48208">
    <property type="entry name" value="Six-hairpin glycosidases"/>
    <property type="match status" value="1"/>
</dbReference>
<dbReference type="AlphaFoldDB" id="B4MPG2"/>
<evidence type="ECO:0000256" key="1">
    <source>
        <dbReference type="ARBA" id="ARBA00001576"/>
    </source>
</evidence>
<comment type="catalytic activity">
    <reaction evidence="1 7">
        <text>alpha,alpha-trehalose + H2O = alpha-D-glucose + beta-D-glucose</text>
        <dbReference type="Rhea" id="RHEA:32675"/>
        <dbReference type="ChEBI" id="CHEBI:15377"/>
        <dbReference type="ChEBI" id="CHEBI:15903"/>
        <dbReference type="ChEBI" id="CHEBI:16551"/>
        <dbReference type="ChEBI" id="CHEBI:17925"/>
        <dbReference type="EC" id="3.2.1.28"/>
    </reaction>
</comment>
<dbReference type="GO" id="GO:0004555">
    <property type="term" value="F:alpha,alpha-trehalase activity"/>
    <property type="evidence" value="ECO:0007669"/>
    <property type="project" value="UniProtKB-EC"/>
</dbReference>
<dbReference type="InterPro" id="IPR018232">
    <property type="entry name" value="Glyco_hydro_37_CS"/>
</dbReference>
<evidence type="ECO:0000256" key="4">
    <source>
        <dbReference type="ARBA" id="ARBA00019905"/>
    </source>
</evidence>
<dbReference type="InterPro" id="IPR001661">
    <property type="entry name" value="Glyco_hydro_37"/>
</dbReference>
<dbReference type="Proteomes" id="UP000007798">
    <property type="component" value="Unassembled WGS sequence"/>
</dbReference>
<dbReference type="HOGENOM" id="CLU_006451_4_0_1"/>
<dbReference type="OrthoDB" id="3542292at2759"/>
<dbReference type="PRINTS" id="PR00744">
    <property type="entry name" value="GLHYDRLASE37"/>
</dbReference>
<evidence type="ECO:0000256" key="2">
    <source>
        <dbReference type="ARBA" id="ARBA00005615"/>
    </source>
</evidence>
<evidence type="ECO:0000256" key="6">
    <source>
        <dbReference type="ARBA" id="ARBA00023295"/>
    </source>
</evidence>
<sequence>MAAQQCPCGCAPRPLGYGNMEIYTRGTLLDTVQRSEIYPDCKTFVDMKMRHPADTILSNFRRLRNCKRVNGHAPDLKDFVEHHFDGSGSELMIWTPSDWQAEPPYVSKIRDSELKKFALKLNDQWKQLGRQISNDVQQNPDLYSLIYVPNPFIIPGGRFREYYYWDSYWIIVGLLASGMFQTARGMIDNFLSIVRQYGFIPNGGRIYYYGRCQPPLLVQMMKAYVDKTDDEKYAIQSLPLLESEIETFLEYHKVEVEGGYIMYQYRDTSAGPRPEAYREDLASAQDFASDAEKELHYTELKAACESGMNFSSRWFVNSSDSVGGPLGDMKTSSIVPVDLNAILFRNCKTLSYFNKKAGNTDKEKHYQQIACRLVRAIRDVLWNEEAGIWFDYDVTNKIPRPYYSITNFYPLWMRAFPIMERKKISKSVMDYIEFNMLDDYPGGVPVTLLNTNQQWDYPNVWPCMMYVLIEGLENLGTTEAKDMSRRWADRWIMVNYEGYRKSGLMYEKYNCENSGAPGVGGEYETQTGFGWSNGVAIYYLAKYGMDLCVPPDQADNRFEKIEDEKSMANCIVTSADNMDNDQSTTNTLNEDKNLDSKKVEDEDMGQSNHEGATTTCGGKCAICGYVHSPVNNEEPTQKTKDTNEEPLNADESNENCNKENKDLAPKSNKNKVDPNTCDENHEDCKGKCNVCGLLK</sequence>
<dbReference type="PROSITE" id="PS00927">
    <property type="entry name" value="TREHALASE_1"/>
    <property type="match status" value="1"/>
</dbReference>
<feature type="region of interest" description="Disordered" evidence="8">
    <location>
        <begin position="631"/>
        <end position="682"/>
    </location>
</feature>
<dbReference type="SMR" id="B4MPG2"/>
<dbReference type="PANTHER" id="PTHR23403:SF1">
    <property type="entry name" value="TREHALASE"/>
    <property type="match status" value="1"/>
</dbReference>
<organism evidence="10">
    <name type="scientific">Drosophila willistoni</name>
    <name type="common">Fruit fly</name>
    <dbReference type="NCBI Taxonomy" id="7260"/>
    <lineage>
        <taxon>Eukaryota</taxon>
        <taxon>Metazoa</taxon>
        <taxon>Ecdysozoa</taxon>
        <taxon>Arthropoda</taxon>
        <taxon>Hexapoda</taxon>
        <taxon>Insecta</taxon>
        <taxon>Pterygota</taxon>
        <taxon>Neoptera</taxon>
        <taxon>Endopterygota</taxon>
        <taxon>Diptera</taxon>
        <taxon>Brachycera</taxon>
        <taxon>Muscomorpha</taxon>
        <taxon>Ephydroidea</taxon>
        <taxon>Drosophilidae</taxon>
        <taxon>Drosophila</taxon>
        <taxon>Sophophora</taxon>
    </lineage>
</organism>
<comment type="similarity">
    <text evidence="2 7">Belongs to the glycosyl hydrolase 37 family.</text>
</comment>
<name>B4MPG2_DROWI</name>
<dbReference type="PANTHER" id="PTHR23403">
    <property type="entry name" value="TREHALASE"/>
    <property type="match status" value="1"/>
</dbReference>
<feature type="region of interest" description="Disordered" evidence="8">
    <location>
        <begin position="576"/>
        <end position="610"/>
    </location>
</feature>
<keyword evidence="10" id="KW-1185">Reference proteome</keyword>
<dbReference type="EC" id="3.2.1.28" evidence="3 7"/>
<evidence type="ECO:0000256" key="3">
    <source>
        <dbReference type="ARBA" id="ARBA00012757"/>
    </source>
</evidence>
<dbReference type="OMA" id="NERWKEL"/>
<dbReference type="GO" id="GO:0005993">
    <property type="term" value="P:trehalose catabolic process"/>
    <property type="evidence" value="ECO:0007669"/>
    <property type="project" value="TreeGrafter"/>
</dbReference>
<dbReference type="KEGG" id="dwi:6640681"/>
<evidence type="ECO:0000256" key="5">
    <source>
        <dbReference type="ARBA" id="ARBA00022801"/>
    </source>
</evidence>
<feature type="compositionally biased region" description="Basic and acidic residues" evidence="8">
    <location>
        <begin position="589"/>
        <end position="600"/>
    </location>
</feature>
<dbReference type="PhylomeDB" id="B4MPG2"/>
<evidence type="ECO:0000256" key="7">
    <source>
        <dbReference type="RuleBase" id="RU361180"/>
    </source>
</evidence>
<evidence type="ECO:0000313" key="10">
    <source>
        <dbReference type="Proteomes" id="UP000007798"/>
    </source>
</evidence>
<gene>
    <name evidence="9" type="primary">Dwil\GK21695</name>
    <name evidence="9" type="ORF">Dwil_GK21695</name>
</gene>
<evidence type="ECO:0000256" key="8">
    <source>
        <dbReference type="SAM" id="MobiDB-lite"/>
    </source>
</evidence>
<evidence type="ECO:0000313" key="9">
    <source>
        <dbReference type="EMBL" id="EDW74001.1"/>
    </source>
</evidence>
<dbReference type="eggNOG" id="KOG0602">
    <property type="taxonomic scope" value="Eukaryota"/>
</dbReference>
<reference evidence="9 10" key="1">
    <citation type="journal article" date="2007" name="Nature">
        <title>Evolution of genes and genomes on the Drosophila phylogeny.</title>
        <authorList>
            <consortium name="Drosophila 12 Genomes Consortium"/>
            <person name="Clark A.G."/>
            <person name="Eisen M.B."/>
            <person name="Smith D.R."/>
            <person name="Bergman C.M."/>
            <person name="Oliver B."/>
            <person name="Markow T.A."/>
            <person name="Kaufman T.C."/>
            <person name="Kellis M."/>
            <person name="Gelbart W."/>
            <person name="Iyer V.N."/>
            <person name="Pollard D.A."/>
            <person name="Sackton T.B."/>
            <person name="Larracuente A.M."/>
            <person name="Singh N.D."/>
            <person name="Abad J.P."/>
            <person name="Abt D.N."/>
            <person name="Adryan B."/>
            <person name="Aguade M."/>
            <person name="Akashi H."/>
            <person name="Anderson W.W."/>
            <person name="Aquadro C.F."/>
            <person name="Ardell D.H."/>
            <person name="Arguello R."/>
            <person name="Artieri C.G."/>
            <person name="Barbash D.A."/>
            <person name="Barker D."/>
            <person name="Barsanti P."/>
            <person name="Batterham P."/>
            <person name="Batzoglou S."/>
            <person name="Begun D."/>
            <person name="Bhutkar A."/>
            <person name="Blanco E."/>
            <person name="Bosak S.A."/>
            <person name="Bradley R.K."/>
            <person name="Brand A.D."/>
            <person name="Brent M.R."/>
            <person name="Brooks A.N."/>
            <person name="Brown R.H."/>
            <person name="Butlin R.K."/>
            <person name="Caggese C."/>
            <person name="Calvi B.R."/>
            <person name="Bernardo de Carvalho A."/>
            <person name="Caspi A."/>
            <person name="Castrezana S."/>
            <person name="Celniker S.E."/>
            <person name="Chang J.L."/>
            <person name="Chapple C."/>
            <person name="Chatterji S."/>
            <person name="Chinwalla A."/>
            <person name="Civetta A."/>
            <person name="Clifton S.W."/>
            <person name="Comeron J.M."/>
            <person name="Costello J.C."/>
            <person name="Coyne J.A."/>
            <person name="Daub J."/>
            <person name="David R.G."/>
            <person name="Delcher A.L."/>
            <person name="Delehaunty K."/>
            <person name="Do C.B."/>
            <person name="Ebling H."/>
            <person name="Edwards K."/>
            <person name="Eickbush T."/>
            <person name="Evans J.D."/>
            <person name="Filipski A."/>
            <person name="Findeiss S."/>
            <person name="Freyhult E."/>
            <person name="Fulton L."/>
            <person name="Fulton R."/>
            <person name="Garcia A.C."/>
            <person name="Gardiner A."/>
            <person name="Garfield D.A."/>
            <person name="Garvin B.E."/>
            <person name="Gibson G."/>
            <person name="Gilbert D."/>
            <person name="Gnerre S."/>
            <person name="Godfrey J."/>
            <person name="Good R."/>
            <person name="Gotea V."/>
            <person name="Gravely B."/>
            <person name="Greenberg A.J."/>
            <person name="Griffiths-Jones S."/>
            <person name="Gross S."/>
            <person name="Guigo R."/>
            <person name="Gustafson E.A."/>
            <person name="Haerty W."/>
            <person name="Hahn M.W."/>
            <person name="Halligan D.L."/>
            <person name="Halpern A.L."/>
            <person name="Halter G.M."/>
            <person name="Han M.V."/>
            <person name="Heger A."/>
            <person name="Hillier L."/>
            <person name="Hinrichs A.S."/>
            <person name="Holmes I."/>
            <person name="Hoskins R.A."/>
            <person name="Hubisz M.J."/>
            <person name="Hultmark D."/>
            <person name="Huntley M.A."/>
            <person name="Jaffe D.B."/>
            <person name="Jagadeeshan S."/>
            <person name="Jeck W.R."/>
            <person name="Johnson J."/>
            <person name="Jones C.D."/>
            <person name="Jordan W.C."/>
            <person name="Karpen G.H."/>
            <person name="Kataoka E."/>
            <person name="Keightley P.D."/>
            <person name="Kheradpour P."/>
            <person name="Kirkness E.F."/>
            <person name="Koerich L.B."/>
            <person name="Kristiansen K."/>
            <person name="Kudrna D."/>
            <person name="Kulathinal R.J."/>
            <person name="Kumar S."/>
            <person name="Kwok R."/>
            <person name="Lander E."/>
            <person name="Langley C.H."/>
            <person name="Lapoint R."/>
            <person name="Lazzaro B.P."/>
            <person name="Lee S.J."/>
            <person name="Levesque L."/>
            <person name="Li R."/>
            <person name="Lin C.F."/>
            <person name="Lin M.F."/>
            <person name="Lindblad-Toh K."/>
            <person name="Llopart A."/>
            <person name="Long M."/>
            <person name="Low L."/>
            <person name="Lozovsky E."/>
            <person name="Lu J."/>
            <person name="Luo M."/>
            <person name="Machado C.A."/>
            <person name="Makalowski W."/>
            <person name="Marzo M."/>
            <person name="Matsuda M."/>
            <person name="Matzkin L."/>
            <person name="McAllister B."/>
            <person name="McBride C.S."/>
            <person name="McKernan B."/>
            <person name="McKernan K."/>
            <person name="Mendez-Lago M."/>
            <person name="Minx P."/>
            <person name="Mollenhauer M.U."/>
            <person name="Montooth K."/>
            <person name="Mount S.M."/>
            <person name="Mu X."/>
            <person name="Myers E."/>
            <person name="Negre B."/>
            <person name="Newfeld S."/>
            <person name="Nielsen R."/>
            <person name="Noor M.A."/>
            <person name="O'Grady P."/>
            <person name="Pachter L."/>
            <person name="Papaceit M."/>
            <person name="Parisi M.J."/>
            <person name="Parisi M."/>
            <person name="Parts L."/>
            <person name="Pedersen J.S."/>
            <person name="Pesole G."/>
            <person name="Phillippy A.M."/>
            <person name="Ponting C.P."/>
            <person name="Pop M."/>
            <person name="Porcelli D."/>
            <person name="Powell J.R."/>
            <person name="Prohaska S."/>
            <person name="Pruitt K."/>
            <person name="Puig M."/>
            <person name="Quesneville H."/>
            <person name="Ram K.R."/>
            <person name="Rand D."/>
            <person name="Rasmussen M.D."/>
            <person name="Reed L.K."/>
            <person name="Reenan R."/>
            <person name="Reily A."/>
            <person name="Remington K.A."/>
            <person name="Rieger T.T."/>
            <person name="Ritchie M.G."/>
            <person name="Robin C."/>
            <person name="Rogers Y.H."/>
            <person name="Rohde C."/>
            <person name="Rozas J."/>
            <person name="Rubenfield M.J."/>
            <person name="Ruiz A."/>
            <person name="Russo S."/>
            <person name="Salzberg S.L."/>
            <person name="Sanchez-Gracia A."/>
            <person name="Saranga D.J."/>
            <person name="Sato H."/>
            <person name="Schaeffer S.W."/>
            <person name="Schatz M.C."/>
            <person name="Schlenke T."/>
            <person name="Schwartz R."/>
            <person name="Segarra C."/>
            <person name="Singh R.S."/>
            <person name="Sirot L."/>
            <person name="Sirota M."/>
            <person name="Sisneros N.B."/>
            <person name="Smith C.D."/>
            <person name="Smith T.F."/>
            <person name="Spieth J."/>
            <person name="Stage D.E."/>
            <person name="Stark A."/>
            <person name="Stephan W."/>
            <person name="Strausberg R.L."/>
            <person name="Strempel S."/>
            <person name="Sturgill D."/>
            <person name="Sutton G."/>
            <person name="Sutton G.G."/>
            <person name="Tao W."/>
            <person name="Teichmann S."/>
            <person name="Tobari Y.N."/>
            <person name="Tomimura Y."/>
            <person name="Tsolas J.M."/>
            <person name="Valente V.L."/>
            <person name="Venter E."/>
            <person name="Venter J.C."/>
            <person name="Vicario S."/>
            <person name="Vieira F.G."/>
            <person name="Vilella A.J."/>
            <person name="Villasante A."/>
            <person name="Walenz B."/>
            <person name="Wang J."/>
            <person name="Wasserman M."/>
            <person name="Watts T."/>
            <person name="Wilson D."/>
            <person name="Wilson R.K."/>
            <person name="Wing R.A."/>
            <person name="Wolfner M.F."/>
            <person name="Wong A."/>
            <person name="Wong G.K."/>
            <person name="Wu C.I."/>
            <person name="Wu G."/>
            <person name="Yamamoto D."/>
            <person name="Yang H.P."/>
            <person name="Yang S.P."/>
            <person name="Yorke J.A."/>
            <person name="Yoshida K."/>
            <person name="Zdobnov E."/>
            <person name="Zhang P."/>
            <person name="Zhang Y."/>
            <person name="Zimin A.V."/>
            <person name="Baldwin J."/>
            <person name="Abdouelleil A."/>
            <person name="Abdulkadir J."/>
            <person name="Abebe A."/>
            <person name="Abera B."/>
            <person name="Abreu J."/>
            <person name="Acer S.C."/>
            <person name="Aftuck L."/>
            <person name="Alexander A."/>
            <person name="An P."/>
            <person name="Anderson E."/>
            <person name="Anderson S."/>
            <person name="Arachi H."/>
            <person name="Azer M."/>
            <person name="Bachantsang P."/>
            <person name="Barry A."/>
            <person name="Bayul T."/>
            <person name="Berlin A."/>
            <person name="Bessette D."/>
            <person name="Bloom T."/>
            <person name="Blye J."/>
            <person name="Boguslavskiy L."/>
            <person name="Bonnet C."/>
            <person name="Boukhgalter B."/>
            <person name="Bourzgui I."/>
            <person name="Brown A."/>
            <person name="Cahill P."/>
            <person name="Channer S."/>
            <person name="Cheshatsang Y."/>
            <person name="Chuda L."/>
            <person name="Citroen M."/>
            <person name="Collymore A."/>
            <person name="Cooke P."/>
            <person name="Costello M."/>
            <person name="D'Aco K."/>
            <person name="Daza R."/>
            <person name="De Haan G."/>
            <person name="DeGray S."/>
            <person name="DeMaso C."/>
            <person name="Dhargay N."/>
            <person name="Dooley K."/>
            <person name="Dooley E."/>
            <person name="Doricent M."/>
            <person name="Dorje P."/>
            <person name="Dorjee K."/>
            <person name="Dupes A."/>
            <person name="Elong R."/>
            <person name="Falk J."/>
            <person name="Farina A."/>
            <person name="Faro S."/>
            <person name="Ferguson D."/>
            <person name="Fisher S."/>
            <person name="Foley C.D."/>
            <person name="Franke A."/>
            <person name="Friedrich D."/>
            <person name="Gadbois L."/>
            <person name="Gearin G."/>
            <person name="Gearin C.R."/>
            <person name="Giannoukos G."/>
            <person name="Goode T."/>
            <person name="Graham J."/>
            <person name="Grandbois E."/>
            <person name="Grewal S."/>
            <person name="Gyaltsen K."/>
            <person name="Hafez N."/>
            <person name="Hagos B."/>
            <person name="Hall J."/>
            <person name="Henson C."/>
            <person name="Hollinger A."/>
            <person name="Honan T."/>
            <person name="Huard M.D."/>
            <person name="Hughes L."/>
            <person name="Hurhula B."/>
            <person name="Husby M.E."/>
            <person name="Kamat A."/>
            <person name="Kanga B."/>
            <person name="Kashin S."/>
            <person name="Khazanovich D."/>
            <person name="Kisner P."/>
            <person name="Lance K."/>
            <person name="Lara M."/>
            <person name="Lee W."/>
            <person name="Lennon N."/>
            <person name="Letendre F."/>
            <person name="LeVine R."/>
            <person name="Lipovsky A."/>
            <person name="Liu X."/>
            <person name="Liu J."/>
            <person name="Liu S."/>
            <person name="Lokyitsang T."/>
            <person name="Lokyitsang Y."/>
            <person name="Lubonja R."/>
            <person name="Lui A."/>
            <person name="MacDonald P."/>
            <person name="Magnisalis V."/>
            <person name="Maru K."/>
            <person name="Matthews C."/>
            <person name="McCusker W."/>
            <person name="McDonough S."/>
            <person name="Mehta T."/>
            <person name="Meldrim J."/>
            <person name="Meneus L."/>
            <person name="Mihai O."/>
            <person name="Mihalev A."/>
            <person name="Mihova T."/>
            <person name="Mittelman R."/>
            <person name="Mlenga V."/>
            <person name="Montmayeur A."/>
            <person name="Mulrain L."/>
            <person name="Navidi A."/>
            <person name="Naylor J."/>
            <person name="Negash T."/>
            <person name="Nguyen T."/>
            <person name="Nguyen N."/>
            <person name="Nicol R."/>
            <person name="Norbu C."/>
            <person name="Norbu N."/>
            <person name="Novod N."/>
            <person name="O'Neill B."/>
            <person name="Osman S."/>
            <person name="Markiewicz E."/>
            <person name="Oyono O.L."/>
            <person name="Patti C."/>
            <person name="Phunkhang P."/>
            <person name="Pierre F."/>
            <person name="Priest M."/>
            <person name="Raghuraman S."/>
            <person name="Rege F."/>
            <person name="Reyes R."/>
            <person name="Rise C."/>
            <person name="Rogov P."/>
            <person name="Ross K."/>
            <person name="Ryan E."/>
            <person name="Settipalli S."/>
            <person name="Shea T."/>
            <person name="Sherpa N."/>
            <person name="Shi L."/>
            <person name="Shih D."/>
            <person name="Sparrow T."/>
            <person name="Spaulding J."/>
            <person name="Stalker J."/>
            <person name="Stange-Thomann N."/>
            <person name="Stavropoulos S."/>
            <person name="Stone C."/>
            <person name="Strader C."/>
            <person name="Tesfaye S."/>
            <person name="Thomson T."/>
            <person name="Thoulutsang Y."/>
            <person name="Thoulutsang D."/>
            <person name="Topham K."/>
            <person name="Topping I."/>
            <person name="Tsamla T."/>
            <person name="Vassiliev H."/>
            <person name="Vo A."/>
            <person name="Wangchuk T."/>
            <person name="Wangdi T."/>
            <person name="Weiand M."/>
            <person name="Wilkinson J."/>
            <person name="Wilson A."/>
            <person name="Yadav S."/>
            <person name="Young G."/>
            <person name="Yu Q."/>
            <person name="Zembek L."/>
            <person name="Zhong D."/>
            <person name="Zimmer A."/>
            <person name="Zwirko Z."/>
            <person name="Jaffe D.B."/>
            <person name="Alvarez P."/>
            <person name="Brockman W."/>
            <person name="Butler J."/>
            <person name="Chin C."/>
            <person name="Gnerre S."/>
            <person name="Grabherr M."/>
            <person name="Kleber M."/>
            <person name="Mauceli E."/>
            <person name="MacCallum I."/>
        </authorList>
    </citation>
    <scope>NUCLEOTIDE SEQUENCE [LARGE SCALE GENOMIC DNA]</scope>
    <source>
        <strain evidence="10">Tucson 14030-0811.24</strain>
    </source>
</reference>
<proteinExistence type="inferred from homology"/>
<dbReference type="InParanoid" id="B4MPG2"/>
<dbReference type="STRING" id="7260.B4MPG2"/>
<dbReference type="InterPro" id="IPR012341">
    <property type="entry name" value="6hp_glycosidase-like_sf"/>
</dbReference>
<dbReference type="Pfam" id="PF01204">
    <property type="entry name" value="Trehalase"/>
    <property type="match status" value="1"/>
</dbReference>
<dbReference type="InterPro" id="IPR008928">
    <property type="entry name" value="6-hairpin_glycosidase_sf"/>
</dbReference>
<keyword evidence="6 7" id="KW-0326">Glycosidase</keyword>
<accession>B4MPG2</accession>
<protein>
    <recommendedName>
        <fullName evidence="4 7">Trehalase</fullName>
        <ecNumber evidence="3 7">3.2.1.28</ecNumber>
    </recommendedName>
    <alternativeName>
        <fullName evidence="7">Alpha-trehalose glucohydrolase</fullName>
    </alternativeName>
</protein>
<dbReference type="Gene3D" id="1.50.10.10">
    <property type="match status" value="1"/>
</dbReference>
<feature type="compositionally biased region" description="Polar residues" evidence="8">
    <location>
        <begin position="576"/>
        <end position="588"/>
    </location>
</feature>
<keyword evidence="5 7" id="KW-0378">Hydrolase</keyword>
<dbReference type="EMBL" id="CH963849">
    <property type="protein sequence ID" value="EDW74001.1"/>
    <property type="molecule type" value="Genomic_DNA"/>
</dbReference>